<feature type="domain" description="Nucleotidyl transferase" evidence="6">
    <location>
        <begin position="19"/>
        <end position="248"/>
    </location>
</feature>
<gene>
    <name evidence="8" type="primary">cugP</name>
    <name evidence="8" type="ORF">MmiHf6_01080</name>
</gene>
<evidence type="ECO:0000256" key="1">
    <source>
        <dbReference type="ARBA" id="ARBA00004514"/>
    </source>
</evidence>
<dbReference type="Pfam" id="PF25084">
    <property type="entry name" value="LbH_EIF2B"/>
    <property type="match status" value="1"/>
</dbReference>
<dbReference type="InterPro" id="IPR056764">
    <property type="entry name" value="LbH_EIF2B3/5"/>
</dbReference>
<dbReference type="Gene3D" id="3.90.550.10">
    <property type="entry name" value="Spore Coat Polysaccharide Biosynthesis Protein SpsA, Chain A"/>
    <property type="match status" value="1"/>
</dbReference>
<evidence type="ECO:0000259" key="6">
    <source>
        <dbReference type="Pfam" id="PF00483"/>
    </source>
</evidence>
<dbReference type="EMBL" id="CP131059">
    <property type="protein sequence ID" value="WNY22823.1"/>
    <property type="molecule type" value="Genomic_DNA"/>
</dbReference>
<dbReference type="Gene3D" id="2.160.10.10">
    <property type="entry name" value="Hexapeptide repeat proteins"/>
    <property type="match status" value="1"/>
</dbReference>
<keyword evidence="8" id="KW-0808">Transferase</keyword>
<dbReference type="Pfam" id="PF00483">
    <property type="entry name" value="NTP_transferase"/>
    <property type="match status" value="1"/>
</dbReference>
<dbReference type="PANTHER" id="PTHR22572">
    <property type="entry name" value="SUGAR-1-PHOSPHATE GUANYL TRANSFERASE"/>
    <property type="match status" value="1"/>
</dbReference>
<sequence length="408" mass="44156">MFVAGRIYINKKDGIRFMKACIMCGGTGTRLRPLTFKRPKPMIPISNKPSVLHLIEHLSKEGFNDIVITLGYKGEDVEEELGDGSVYGVHIDYVYEKEKLGTAGSVKNAQELLGNEPFIVVGGDHVMTLNLREMFRFHQNNDADVTIGLLSIDDPREFGIADMDINNRILRFFEKPKAGEIFSNLASTGIYVCNPSVFDKIPAGKKFDFAKDLFPLMLKGGERINGVLVRGKWTDVGSAGAYRDAQKWMLDDMTETVLEGNFISNGKIQGPLHVGTGVAVGGNSSLVGPLVIGENTMIGERVLIGPYSVIGSSCVIEDDVKILSSYVFDGTKIGKGTTLSGAIVDEESIVGAGSSLENGTIVGPNSLLEENVTIHSGVKLWPETAVSKGENVKDDKLNEKYGTDISGS</sequence>
<evidence type="ECO:0000256" key="3">
    <source>
        <dbReference type="ARBA" id="ARBA00022490"/>
    </source>
</evidence>
<dbReference type="Proteomes" id="UP001302978">
    <property type="component" value="Chromosome"/>
</dbReference>
<keyword evidence="3" id="KW-0963">Cytoplasm</keyword>
<protein>
    <recommendedName>
        <fullName evidence="2">Bifunctional protein GlmU</fullName>
    </recommendedName>
</protein>
<dbReference type="InterPro" id="IPR050486">
    <property type="entry name" value="Mannose-1P_guanyltransferase"/>
</dbReference>
<accession>A0AA97A107</accession>
<keyword evidence="8" id="KW-0548">Nucleotidyltransferase</keyword>
<keyword evidence="5" id="KW-0648">Protein biosynthesis</keyword>
<dbReference type="CDD" id="cd04181">
    <property type="entry name" value="NTP_transferase"/>
    <property type="match status" value="1"/>
</dbReference>
<dbReference type="InterPro" id="IPR005835">
    <property type="entry name" value="NTP_transferase_dom"/>
</dbReference>
<dbReference type="SUPFAM" id="SSF51161">
    <property type="entry name" value="Trimeric LpxA-like enzymes"/>
    <property type="match status" value="1"/>
</dbReference>
<name>A0AA97A107_9EURY</name>
<dbReference type="SUPFAM" id="SSF53448">
    <property type="entry name" value="Nucleotide-diphospho-sugar transferases"/>
    <property type="match status" value="1"/>
</dbReference>
<dbReference type="AlphaFoldDB" id="A0AA97A107"/>
<evidence type="ECO:0000313" key="8">
    <source>
        <dbReference type="EMBL" id="WNY22823.1"/>
    </source>
</evidence>
<keyword evidence="4" id="KW-0396">Initiation factor</keyword>
<feature type="domain" description="EIF2B subunit epsilon/gamma LbH" evidence="7">
    <location>
        <begin position="275"/>
        <end position="374"/>
    </location>
</feature>
<reference evidence="8 9" key="1">
    <citation type="submission" date="2023-07" db="EMBL/GenBank/DDBJ databases">
        <title>Closed genoem sequence of Methanomicrococcus sp. Hf6.</title>
        <authorList>
            <person name="Poehlein A."/>
            <person name="Protasov E."/>
            <person name="Platt K."/>
            <person name="Reeh H."/>
            <person name="Daniel R."/>
            <person name="Brune A."/>
        </authorList>
    </citation>
    <scope>NUCLEOTIDE SEQUENCE [LARGE SCALE GENOMIC DNA]</scope>
    <source>
        <strain evidence="8 9">Hf6</strain>
    </source>
</reference>
<dbReference type="InterPro" id="IPR029044">
    <property type="entry name" value="Nucleotide-diphossugar_trans"/>
</dbReference>
<proteinExistence type="predicted"/>
<comment type="subcellular location">
    <subcellularLocation>
        <location evidence="1">Cytoplasm</location>
        <location evidence="1">Cytosol</location>
    </subcellularLocation>
</comment>
<dbReference type="GO" id="GO:0016779">
    <property type="term" value="F:nucleotidyltransferase activity"/>
    <property type="evidence" value="ECO:0007669"/>
    <property type="project" value="UniProtKB-KW"/>
</dbReference>
<organism evidence="8 9">
    <name type="scientific">Methanimicrococcus hongohii</name>
    <dbReference type="NCBI Taxonomy" id="3028295"/>
    <lineage>
        <taxon>Archaea</taxon>
        <taxon>Methanobacteriati</taxon>
        <taxon>Methanobacteriota</taxon>
        <taxon>Stenosarchaea group</taxon>
        <taxon>Methanomicrobia</taxon>
        <taxon>Methanosarcinales</taxon>
        <taxon>Methanosarcinaceae</taxon>
        <taxon>Methanimicrococcus</taxon>
    </lineage>
</organism>
<evidence type="ECO:0000256" key="5">
    <source>
        <dbReference type="ARBA" id="ARBA00022917"/>
    </source>
</evidence>
<keyword evidence="9" id="KW-1185">Reference proteome</keyword>
<dbReference type="InterPro" id="IPR011004">
    <property type="entry name" value="Trimer_LpxA-like_sf"/>
</dbReference>
<evidence type="ECO:0000256" key="4">
    <source>
        <dbReference type="ARBA" id="ARBA00022540"/>
    </source>
</evidence>
<evidence type="ECO:0000256" key="2">
    <source>
        <dbReference type="ARBA" id="ARBA00013414"/>
    </source>
</evidence>
<dbReference type="KEGG" id="mehf:MmiHf6_01080"/>
<evidence type="ECO:0000259" key="7">
    <source>
        <dbReference type="Pfam" id="PF25084"/>
    </source>
</evidence>
<evidence type="ECO:0000313" key="9">
    <source>
        <dbReference type="Proteomes" id="UP001302978"/>
    </source>
</evidence>